<reference evidence="5" key="2">
    <citation type="submission" date="2021-05" db="EMBL/GenBank/DDBJ databases">
        <authorList>
            <person name="Pain A."/>
        </authorList>
    </citation>
    <scope>NUCLEOTIDE SEQUENCE</scope>
    <source>
        <strain evidence="5">1802A</strain>
    </source>
</reference>
<name>A0AAD9GDJ9_BABDI</name>
<accession>A0AAD9GDJ9</accession>
<organism evidence="5 6">
    <name type="scientific">Babesia divergens</name>
    <dbReference type="NCBI Taxonomy" id="32595"/>
    <lineage>
        <taxon>Eukaryota</taxon>
        <taxon>Sar</taxon>
        <taxon>Alveolata</taxon>
        <taxon>Apicomplexa</taxon>
        <taxon>Aconoidasida</taxon>
        <taxon>Piroplasmida</taxon>
        <taxon>Babesiidae</taxon>
        <taxon>Babesia</taxon>
    </lineage>
</organism>
<dbReference type="InterPro" id="IPR008978">
    <property type="entry name" value="HSP20-like_chaperone"/>
</dbReference>
<evidence type="ECO:0000259" key="4">
    <source>
        <dbReference type="PROSITE" id="PS01031"/>
    </source>
</evidence>
<dbReference type="EMBL" id="JAHBMH010000044">
    <property type="protein sequence ID" value="KAK1936437.1"/>
    <property type="molecule type" value="Genomic_DNA"/>
</dbReference>
<dbReference type="GO" id="GO:0009408">
    <property type="term" value="P:response to heat"/>
    <property type="evidence" value="ECO:0007669"/>
    <property type="project" value="InterPro"/>
</dbReference>
<evidence type="ECO:0000256" key="2">
    <source>
        <dbReference type="PROSITE-ProRule" id="PRU00285"/>
    </source>
</evidence>
<dbReference type="InterPro" id="IPR044587">
    <property type="entry name" value="HSP21-like"/>
</dbReference>
<keyword evidence="1" id="KW-0346">Stress response</keyword>
<gene>
    <name evidence="5" type="ORF">X943_003483</name>
</gene>
<dbReference type="Gene3D" id="2.60.40.790">
    <property type="match status" value="1"/>
</dbReference>
<dbReference type="AlphaFoldDB" id="A0AAD9GDJ9"/>
<evidence type="ECO:0000313" key="5">
    <source>
        <dbReference type="EMBL" id="KAK1936437.1"/>
    </source>
</evidence>
<dbReference type="Proteomes" id="UP001195914">
    <property type="component" value="Unassembled WGS sequence"/>
</dbReference>
<evidence type="ECO:0000256" key="1">
    <source>
        <dbReference type="ARBA" id="ARBA00023016"/>
    </source>
</evidence>
<evidence type="ECO:0000313" key="6">
    <source>
        <dbReference type="Proteomes" id="UP001195914"/>
    </source>
</evidence>
<dbReference type="SUPFAM" id="SSF49764">
    <property type="entry name" value="HSP20-like chaperones"/>
    <property type="match status" value="1"/>
</dbReference>
<dbReference type="PROSITE" id="PS01031">
    <property type="entry name" value="SHSP"/>
    <property type="match status" value="1"/>
</dbReference>
<reference evidence="5" key="1">
    <citation type="journal article" date="2014" name="Nucleic Acids Res.">
        <title>The evolutionary dynamics of variant antigen genes in Babesia reveal a history of genomic innovation underlying host-parasite interaction.</title>
        <authorList>
            <person name="Jackson A.P."/>
            <person name="Otto T.D."/>
            <person name="Darby A."/>
            <person name="Ramaprasad A."/>
            <person name="Xia D."/>
            <person name="Echaide I.E."/>
            <person name="Farber M."/>
            <person name="Gahlot S."/>
            <person name="Gamble J."/>
            <person name="Gupta D."/>
            <person name="Gupta Y."/>
            <person name="Jackson L."/>
            <person name="Malandrin L."/>
            <person name="Malas T.B."/>
            <person name="Moussa E."/>
            <person name="Nair M."/>
            <person name="Reid A.J."/>
            <person name="Sanders M."/>
            <person name="Sharma J."/>
            <person name="Tracey A."/>
            <person name="Quail M.A."/>
            <person name="Weir W."/>
            <person name="Wastling J.M."/>
            <person name="Hall N."/>
            <person name="Willadsen P."/>
            <person name="Lingelbach K."/>
            <person name="Shiels B."/>
            <person name="Tait A."/>
            <person name="Berriman M."/>
            <person name="Allred D.R."/>
            <person name="Pain A."/>
        </authorList>
    </citation>
    <scope>NUCLEOTIDE SEQUENCE</scope>
    <source>
        <strain evidence="5">1802A</strain>
    </source>
</reference>
<feature type="domain" description="SHSP" evidence="4">
    <location>
        <begin position="214"/>
        <end position="318"/>
    </location>
</feature>
<evidence type="ECO:0000256" key="3">
    <source>
        <dbReference type="RuleBase" id="RU003616"/>
    </source>
</evidence>
<comment type="similarity">
    <text evidence="2 3">Belongs to the small heat shock protein (HSP20) family.</text>
</comment>
<protein>
    <recommendedName>
        <fullName evidence="4">SHSP domain-containing protein</fullName>
    </recommendedName>
</protein>
<dbReference type="PANTHER" id="PTHR46733">
    <property type="entry name" value="26.5 KDA HEAT SHOCK PROTEIN, MITOCHONDRIAL"/>
    <property type="match status" value="1"/>
</dbReference>
<dbReference type="PANTHER" id="PTHR46733:SF4">
    <property type="entry name" value="HEAT SHOCK PROTEIN 21, CHLOROPLASTIC"/>
    <property type="match status" value="1"/>
</dbReference>
<comment type="caution">
    <text evidence="5">The sequence shown here is derived from an EMBL/GenBank/DDBJ whole genome shotgun (WGS) entry which is preliminary data.</text>
</comment>
<dbReference type="CDD" id="cd06464">
    <property type="entry name" value="ACD_sHsps-like"/>
    <property type="match status" value="1"/>
</dbReference>
<dbReference type="Pfam" id="PF00011">
    <property type="entry name" value="HSP20"/>
    <property type="match status" value="1"/>
</dbReference>
<dbReference type="InterPro" id="IPR002068">
    <property type="entry name" value="A-crystallin/Hsp20_dom"/>
</dbReference>
<keyword evidence="6" id="KW-1185">Reference proteome</keyword>
<sequence>MCAGRMAEEGYVPIELSSVRRHCRVMPPPPLRLYNPSRLIGFSGNNIPKRYTFVNPFTQENVMMAAYSSILKSPSVDGMNVDVERNTRSTWPKRHLLRERSLFDMDPDPWESSIFGYSPDGGRDSRNVRGESPLHDYFDFGWRLFNSMWSEFNPFRSNQIYPWDDSTGYERDSVLSDLHNYRIATHGHKGPWELQTSGVRGECSNTRRLFDDVHSAWGTDSGLERSENDRFYKVRFRLPGVEEEDIKVKINGGVLTVNARSGKVKDGDGDGSRIQYSQRFQHSVSLPRDAMERRAKANLANGTLTISIPRRREKTSWD</sequence>
<proteinExistence type="inferred from homology"/>